<dbReference type="AlphaFoldDB" id="A0A381YB14"/>
<protein>
    <recommendedName>
        <fullName evidence="2">DUF5723 domain-containing protein</fullName>
    </recommendedName>
</protein>
<evidence type="ECO:0000313" key="1">
    <source>
        <dbReference type="EMBL" id="SVA74286.1"/>
    </source>
</evidence>
<feature type="non-terminal residue" evidence="1">
    <location>
        <position position="1"/>
    </location>
</feature>
<sequence length="331" mass="37241">VGIKKVFGFGLQPTYRSNKLNITDEDFKFIGADESITGAPIAYRNTYTIDGGISELFLLYSQKLTHNISGGIKYSLLFGNQILNDELYTYDVEFDTSSSGGLLINEFVDNEDTLYAKANNGVMTEINKHRKFSGSSISAEGRYADEKHEFVVNLMLNGKINVETTNQLTMVNSSTTNTFENSATNFSSNFGLGYRYKILNNSGITVEIHNKSPFNIPENAAIFNIMPPGEKSIHFGSYYQIRNSKIGYWNNLNIRGGAYAKNLEFTDGVFKDVGGTIGFGLEYLGNTQSIDFAFRFGKKDSRLIIGEYEEYISFHIGITTGEKWFMKRRRK</sequence>
<dbReference type="EMBL" id="UINC01017817">
    <property type="protein sequence ID" value="SVA74286.1"/>
    <property type="molecule type" value="Genomic_DNA"/>
</dbReference>
<reference evidence="1" key="1">
    <citation type="submission" date="2018-05" db="EMBL/GenBank/DDBJ databases">
        <authorList>
            <person name="Lanie J.A."/>
            <person name="Ng W.-L."/>
            <person name="Kazmierczak K.M."/>
            <person name="Andrzejewski T.M."/>
            <person name="Davidsen T.M."/>
            <person name="Wayne K.J."/>
            <person name="Tettelin H."/>
            <person name="Glass J.I."/>
            <person name="Rusch D."/>
            <person name="Podicherti R."/>
            <person name="Tsui H.-C.T."/>
            <person name="Winkler M.E."/>
        </authorList>
    </citation>
    <scope>NUCLEOTIDE SEQUENCE</scope>
</reference>
<proteinExistence type="predicted"/>
<name>A0A381YB14_9ZZZZ</name>
<organism evidence="1">
    <name type="scientific">marine metagenome</name>
    <dbReference type="NCBI Taxonomy" id="408172"/>
    <lineage>
        <taxon>unclassified sequences</taxon>
        <taxon>metagenomes</taxon>
        <taxon>ecological metagenomes</taxon>
    </lineage>
</organism>
<accession>A0A381YB14</accession>
<evidence type="ECO:0008006" key="2">
    <source>
        <dbReference type="Google" id="ProtNLM"/>
    </source>
</evidence>
<gene>
    <name evidence="1" type="ORF">METZ01_LOCUS127140</name>
</gene>